<feature type="domain" description="Transposase DDE" evidence="1">
    <location>
        <begin position="5"/>
        <end position="436"/>
    </location>
</feature>
<accession>A0ABS1DL96</accession>
<organism evidence="2 3">
    <name type="scientific">Rhodovibrio sodomensis</name>
    <dbReference type="NCBI Taxonomy" id="1088"/>
    <lineage>
        <taxon>Bacteria</taxon>
        <taxon>Pseudomonadati</taxon>
        <taxon>Pseudomonadota</taxon>
        <taxon>Alphaproteobacteria</taxon>
        <taxon>Rhodospirillales</taxon>
        <taxon>Rhodovibrionaceae</taxon>
        <taxon>Rhodovibrio</taxon>
    </lineage>
</organism>
<evidence type="ECO:0000259" key="1">
    <source>
        <dbReference type="Pfam" id="PF13701"/>
    </source>
</evidence>
<evidence type="ECO:0000313" key="2">
    <source>
        <dbReference type="EMBL" id="MBK1671262.1"/>
    </source>
</evidence>
<protein>
    <submittedName>
        <fullName evidence="2">IS1380 family transposase</fullName>
    </submittedName>
</protein>
<dbReference type="Proteomes" id="UP001296873">
    <property type="component" value="Unassembled WGS sequence"/>
</dbReference>
<dbReference type="InterPro" id="IPR012337">
    <property type="entry name" value="RNaseH-like_sf"/>
</dbReference>
<dbReference type="EMBL" id="NRRL01000164">
    <property type="protein sequence ID" value="MBK1671262.1"/>
    <property type="molecule type" value="Genomic_DNA"/>
</dbReference>
<sequence length="440" mass="49555">MPGLSPVSGKRVLARFDGGEMSSDGGLLLLREVEERIGLADRLAGCLVDTRDPERVDHKMAAILRFRMLMIAAGYEDGNDATSLRHDPVFKMATERLPSEPDLCSQPTISRMENAPDVRALLRMAGALVEQYTGSFTKVPKRIVLDVDDTFDAVHGHQQLRLFNAHYDDYGFQPILVFDDAGRLVAAMIRPAKRPNGRQVRAFLRRLIRHIRSIWPRVEILVRGDSHYACPEAMAYCEANKVGYIFGLGTTSTLRRHVETLETSTAERFAAGDGSKLRRCKEFYDAAASWNRARRIIARVEVGPQGTDTRFIVTNLEKGKPRGLYEDVYCRRGQAENHIKAFKTHLAGDRTSCSRATANQMRLFLHAAAYWLLWTLRTLAPKRSQWRKAQFDTIRLRLLKLAAKVTEYATRVVVQLPSAYPDQAIARLLGAKIPQLIAPP</sequence>
<keyword evidence="3" id="KW-1185">Reference proteome</keyword>
<proteinExistence type="predicted"/>
<reference evidence="2 3" key="1">
    <citation type="journal article" date="2020" name="Microorganisms">
        <title>Osmotic Adaptation and Compatible Solute Biosynthesis of Phototrophic Bacteria as Revealed from Genome Analyses.</title>
        <authorList>
            <person name="Imhoff J.F."/>
            <person name="Rahn T."/>
            <person name="Kunzel S."/>
            <person name="Keller A."/>
            <person name="Neulinger S.C."/>
        </authorList>
    </citation>
    <scope>NUCLEOTIDE SEQUENCE [LARGE SCALE GENOMIC DNA]</scope>
    <source>
        <strain evidence="2 3">DSM 9895</strain>
    </source>
</reference>
<dbReference type="SUPFAM" id="SSF53098">
    <property type="entry name" value="Ribonuclease H-like"/>
    <property type="match status" value="1"/>
</dbReference>
<gene>
    <name evidence="2" type="ORF">CKO28_25000</name>
</gene>
<name>A0ABS1DL96_9PROT</name>
<evidence type="ECO:0000313" key="3">
    <source>
        <dbReference type="Proteomes" id="UP001296873"/>
    </source>
</evidence>
<dbReference type="NCBIfam" id="NF033539">
    <property type="entry name" value="transpos_IS1380"/>
    <property type="match status" value="1"/>
</dbReference>
<dbReference type="InterPro" id="IPR025668">
    <property type="entry name" value="Tnp_DDE_dom"/>
</dbReference>
<dbReference type="InterPro" id="IPR047960">
    <property type="entry name" value="Transpos_IS1380"/>
</dbReference>
<dbReference type="Pfam" id="PF13701">
    <property type="entry name" value="DDE_Tnp_1_4"/>
    <property type="match status" value="1"/>
</dbReference>
<comment type="caution">
    <text evidence="2">The sequence shown here is derived from an EMBL/GenBank/DDBJ whole genome shotgun (WGS) entry which is preliminary data.</text>
</comment>